<protein>
    <submittedName>
        <fullName evidence="1">E3 ubiquitin-protein</fullName>
    </submittedName>
</protein>
<reference evidence="1 2" key="1">
    <citation type="submission" date="2020-05" db="EMBL/GenBank/DDBJ databases">
        <title>Vigna angularis (adzuki bean) Var. LongXiaoDou No. 4 denovo assembly.</title>
        <authorList>
            <person name="Xiang H."/>
        </authorList>
    </citation>
    <scope>NUCLEOTIDE SEQUENCE [LARGE SCALE GENOMIC DNA]</scope>
    <source>
        <tissue evidence="1">Leaf</tissue>
    </source>
</reference>
<organism evidence="1 2">
    <name type="scientific">Phaseolus angularis</name>
    <name type="common">Azuki bean</name>
    <name type="synonym">Vigna angularis</name>
    <dbReference type="NCBI Taxonomy" id="3914"/>
    <lineage>
        <taxon>Eukaryota</taxon>
        <taxon>Viridiplantae</taxon>
        <taxon>Streptophyta</taxon>
        <taxon>Embryophyta</taxon>
        <taxon>Tracheophyta</taxon>
        <taxon>Spermatophyta</taxon>
        <taxon>Magnoliopsida</taxon>
        <taxon>eudicotyledons</taxon>
        <taxon>Gunneridae</taxon>
        <taxon>Pentapetalae</taxon>
        <taxon>rosids</taxon>
        <taxon>fabids</taxon>
        <taxon>Fabales</taxon>
        <taxon>Fabaceae</taxon>
        <taxon>Papilionoideae</taxon>
        <taxon>50 kb inversion clade</taxon>
        <taxon>NPAAA clade</taxon>
        <taxon>indigoferoid/millettioid clade</taxon>
        <taxon>Phaseoleae</taxon>
        <taxon>Vigna</taxon>
    </lineage>
</organism>
<evidence type="ECO:0000313" key="2">
    <source>
        <dbReference type="Proteomes" id="UP000743370"/>
    </source>
</evidence>
<accession>A0A8T0JGM4</accession>
<comment type="caution">
    <text evidence="1">The sequence shown here is derived from an EMBL/GenBank/DDBJ whole genome shotgun (WGS) entry which is preliminary data.</text>
</comment>
<dbReference type="EMBL" id="JABFOF010000011">
    <property type="protein sequence ID" value="KAG2372336.1"/>
    <property type="molecule type" value="Genomic_DNA"/>
</dbReference>
<evidence type="ECO:0000313" key="1">
    <source>
        <dbReference type="EMBL" id="KAG2372336.1"/>
    </source>
</evidence>
<dbReference type="Proteomes" id="UP000743370">
    <property type="component" value="Unassembled WGS sequence"/>
</dbReference>
<gene>
    <name evidence="1" type="ORF">HKW66_Vig0207950</name>
</gene>
<proteinExistence type="predicted"/>
<sequence length="193" mass="21279">MNALETLVRELDGGGTHLEVLNLEPALSRPKSELTKTTPVGRRNPLRPDNTVITTDIALLGQELSILTNVVVSKLRAMLEVVVQEVVEARDLIFEIINLANELLPSLPQGTISLPIISNMFMKGSIIRKSPTGSSRKQEDSNGNIYGSSVNGPVRHKFLFVTGKLMYFSLAEMIQSLLSVTNISRFRPPHFSL</sequence>
<dbReference type="AlphaFoldDB" id="A0A8T0JGM4"/>
<name>A0A8T0JGM4_PHAAN</name>